<evidence type="ECO:0000313" key="1">
    <source>
        <dbReference type="EMBL" id="MBI6873732.1"/>
    </source>
</evidence>
<accession>A0A934M404</accession>
<dbReference type="AlphaFoldDB" id="A0A934M404"/>
<reference evidence="1" key="1">
    <citation type="submission" date="2020-12" db="EMBL/GenBank/DDBJ databases">
        <title>Clostridium thailandense sp. nov., a novel acetogenic bacterium isolated from peat land soil in Thailand.</title>
        <authorList>
            <person name="Chaikitkaew S."/>
            <person name="Birkeland N.K."/>
        </authorList>
    </citation>
    <scope>NUCLEOTIDE SEQUENCE</scope>
    <source>
        <strain evidence="1">DSM 17425</strain>
    </source>
</reference>
<gene>
    <name evidence="1" type="ORF">I6U51_13585</name>
</gene>
<dbReference type="InterPro" id="IPR018755">
    <property type="entry name" value="Phage_Mu_Gp48"/>
</dbReference>
<sequence>MYRDAIYGSTQYADDNPILQQLQSFTPDLMKYLPTYYENSELMKSVQGTIAKEVGKLNYSKKDLLDQFYVDTATWGLSCMWEKTLDIQTDLNKSYEERREIIKAKLRGAGTITKNMIKNVAEAFSGGEVEVLENFLDYSFIIQFIGIKGIPKNMAGLIEIIETIKPAHLGYSFKYTYTWWYKLKELTWSQSKIKTWNDLKVCG</sequence>
<organism evidence="1 2">
    <name type="scientific">Clostridium aciditolerans</name>
    <dbReference type="NCBI Taxonomy" id="339861"/>
    <lineage>
        <taxon>Bacteria</taxon>
        <taxon>Bacillati</taxon>
        <taxon>Bacillota</taxon>
        <taxon>Clostridia</taxon>
        <taxon>Eubacteriales</taxon>
        <taxon>Clostridiaceae</taxon>
        <taxon>Clostridium</taxon>
    </lineage>
</organism>
<dbReference type="Pfam" id="PF10076">
    <property type="entry name" value="Phage_Mu_Gp48"/>
    <property type="match status" value="1"/>
</dbReference>
<protein>
    <submittedName>
        <fullName evidence="1">YmfQ family protein</fullName>
    </submittedName>
</protein>
<dbReference type="EMBL" id="JAEEGB010000015">
    <property type="protein sequence ID" value="MBI6873732.1"/>
    <property type="molecule type" value="Genomic_DNA"/>
</dbReference>
<keyword evidence="2" id="KW-1185">Reference proteome</keyword>
<proteinExistence type="predicted"/>
<comment type="caution">
    <text evidence="1">The sequence shown here is derived from an EMBL/GenBank/DDBJ whole genome shotgun (WGS) entry which is preliminary data.</text>
</comment>
<dbReference type="RefSeq" id="WP_211143160.1">
    <property type="nucleotide sequence ID" value="NZ_JAEEGB010000015.1"/>
</dbReference>
<evidence type="ECO:0000313" key="2">
    <source>
        <dbReference type="Proteomes" id="UP000622687"/>
    </source>
</evidence>
<name>A0A934M404_9CLOT</name>
<dbReference type="Proteomes" id="UP000622687">
    <property type="component" value="Unassembled WGS sequence"/>
</dbReference>